<organism evidence="2 3">
    <name type="scientific">Stephania cephalantha</name>
    <dbReference type="NCBI Taxonomy" id="152367"/>
    <lineage>
        <taxon>Eukaryota</taxon>
        <taxon>Viridiplantae</taxon>
        <taxon>Streptophyta</taxon>
        <taxon>Embryophyta</taxon>
        <taxon>Tracheophyta</taxon>
        <taxon>Spermatophyta</taxon>
        <taxon>Magnoliopsida</taxon>
        <taxon>Ranunculales</taxon>
        <taxon>Menispermaceae</taxon>
        <taxon>Menispermoideae</taxon>
        <taxon>Cissampelideae</taxon>
        <taxon>Stephania</taxon>
    </lineage>
</organism>
<proteinExistence type="predicted"/>
<dbReference type="GO" id="GO:0006900">
    <property type="term" value="P:vesicle budding from membrane"/>
    <property type="evidence" value="ECO:0007669"/>
    <property type="project" value="TreeGrafter"/>
</dbReference>
<reference evidence="2 3" key="1">
    <citation type="submission" date="2024-01" db="EMBL/GenBank/DDBJ databases">
        <title>Genome assemblies of Stephania.</title>
        <authorList>
            <person name="Yang L."/>
        </authorList>
    </citation>
    <scope>NUCLEOTIDE SEQUENCE [LARGE SCALE GENOMIC DNA]</scope>
    <source>
        <strain evidence="2">JXDWG</strain>
        <tissue evidence="2">Leaf</tissue>
    </source>
</reference>
<evidence type="ECO:0000313" key="3">
    <source>
        <dbReference type="Proteomes" id="UP001419268"/>
    </source>
</evidence>
<evidence type="ECO:0000256" key="1">
    <source>
        <dbReference type="SAM" id="MobiDB-lite"/>
    </source>
</evidence>
<feature type="region of interest" description="Disordered" evidence="1">
    <location>
        <begin position="382"/>
        <end position="405"/>
    </location>
</feature>
<sequence>MGIVDEYVMREVGDWDDEFVARARFKAFSGQRSDWEPHFYFWRDLIFKVARHLGIFIIQPSQVRSSWFVRGGLTPLCIDHVLIEMHKRGDLFRIEDLVDPTSIARIPQLLQRFSHLIAVFRSLPPEQILQKPLILKTLMEERAAQVIRHLSENHWTPYCVITIENFQSICNGSVEASAILSYLSSIGKARLLSTHIDYIKGVKISLAPVVVPIVSELDSNVLHLSWTAEKLQRQLDVIDQCWQRSRKGAIAFKQSGNKQAAVRCVRQLKSTSVSRDKCNSLLNNVEEVLGVISNVESTKQVSEAIRIGARAIKEIGISVEEVQLTLQELDESVAFQKEVEEALESFQLEHPDIEDESVLEELKKLELEMADETPHIQILGTPVNTSAKGERDTRSNESVKNTISENKLEGAAEKVYSEETVETLSNNLSNIKLEAA</sequence>
<keyword evidence="3" id="KW-1185">Reference proteome</keyword>
<dbReference type="GO" id="GO:0000815">
    <property type="term" value="C:ESCRT III complex"/>
    <property type="evidence" value="ECO:0007669"/>
    <property type="project" value="TreeGrafter"/>
</dbReference>
<gene>
    <name evidence="2" type="ORF">Scep_008710</name>
</gene>
<dbReference type="PANTHER" id="PTHR22761">
    <property type="entry name" value="CHARGED MULTIVESICULAR BODY PROTEIN"/>
    <property type="match status" value="1"/>
</dbReference>
<dbReference type="GO" id="GO:0005771">
    <property type="term" value="C:multivesicular body"/>
    <property type="evidence" value="ECO:0007669"/>
    <property type="project" value="TreeGrafter"/>
</dbReference>
<accession>A0AAP0PDH3</accession>
<dbReference type="GO" id="GO:0009898">
    <property type="term" value="C:cytoplasmic side of plasma membrane"/>
    <property type="evidence" value="ECO:0007669"/>
    <property type="project" value="TreeGrafter"/>
</dbReference>
<dbReference type="Proteomes" id="UP001419268">
    <property type="component" value="Unassembled WGS sequence"/>
</dbReference>
<evidence type="ECO:0000313" key="2">
    <source>
        <dbReference type="EMBL" id="KAK9139029.1"/>
    </source>
</evidence>
<dbReference type="InterPro" id="IPR005024">
    <property type="entry name" value="Snf7_fam"/>
</dbReference>
<dbReference type="GO" id="GO:0032511">
    <property type="term" value="P:late endosome to vacuole transport via multivesicular body sorting pathway"/>
    <property type="evidence" value="ECO:0007669"/>
    <property type="project" value="TreeGrafter"/>
</dbReference>
<comment type="caution">
    <text evidence="2">The sequence shown here is derived from an EMBL/GenBank/DDBJ whole genome shotgun (WGS) entry which is preliminary data.</text>
</comment>
<dbReference type="Pfam" id="PF25880">
    <property type="entry name" value="WHD_CHMP7_1st"/>
    <property type="match status" value="1"/>
</dbReference>
<name>A0AAP0PDH3_9MAGN</name>
<evidence type="ECO:0008006" key="4">
    <source>
        <dbReference type="Google" id="ProtNLM"/>
    </source>
</evidence>
<dbReference type="PANTHER" id="PTHR22761:SF7">
    <property type="entry name" value="SNF7 FAMILY PROTEIN"/>
    <property type="match status" value="1"/>
</dbReference>
<dbReference type="Pfam" id="PF03357">
    <property type="entry name" value="Snf7"/>
    <property type="match status" value="1"/>
</dbReference>
<dbReference type="EMBL" id="JBBNAG010000004">
    <property type="protein sequence ID" value="KAK9139029.1"/>
    <property type="molecule type" value="Genomic_DNA"/>
</dbReference>
<feature type="compositionally biased region" description="Basic and acidic residues" evidence="1">
    <location>
        <begin position="388"/>
        <end position="397"/>
    </location>
</feature>
<dbReference type="AlphaFoldDB" id="A0AAP0PDH3"/>
<protein>
    <recommendedName>
        <fullName evidence="4">Charged multivesicular body protein 7</fullName>
    </recommendedName>
</protein>